<name>B0DYR4_LACBS</name>
<dbReference type="AlphaFoldDB" id="B0DYR4"/>
<dbReference type="RefSeq" id="XP_001889046.1">
    <property type="nucleotide sequence ID" value="XM_001889011.1"/>
</dbReference>
<dbReference type="InParanoid" id="B0DYR4"/>
<accession>B0DYR4</accession>
<protein>
    <submittedName>
        <fullName evidence="1">Predicted protein</fullName>
    </submittedName>
</protein>
<evidence type="ECO:0000313" key="1">
    <source>
        <dbReference type="EMBL" id="EDR00294.1"/>
    </source>
</evidence>
<sequence>MCANSPTSVARTSVYVSPSSASCDVQAQTSGLRRVNQLVQNLSAESIAQGPNNGAAPLTTGSSNIVKRTKRLSSRKVVQWPDLSEEGENKCESRLDNWVSSEGDLCRSPLCSRG</sequence>
<dbReference type="HOGENOM" id="CLU_2121515_0_0_1"/>
<dbReference type="Proteomes" id="UP000001194">
    <property type="component" value="Unassembled WGS sequence"/>
</dbReference>
<gene>
    <name evidence="1" type="ORF">LACBIDRAFT_314527</name>
</gene>
<reference evidence="1 2" key="1">
    <citation type="journal article" date="2008" name="Nature">
        <title>The genome of Laccaria bicolor provides insights into mycorrhizal symbiosis.</title>
        <authorList>
            <person name="Martin F."/>
            <person name="Aerts A."/>
            <person name="Ahren D."/>
            <person name="Brun A."/>
            <person name="Danchin E.G.J."/>
            <person name="Duchaussoy F."/>
            <person name="Gibon J."/>
            <person name="Kohler A."/>
            <person name="Lindquist E."/>
            <person name="Pereda V."/>
            <person name="Salamov A."/>
            <person name="Shapiro H.J."/>
            <person name="Wuyts J."/>
            <person name="Blaudez D."/>
            <person name="Buee M."/>
            <person name="Brokstein P."/>
            <person name="Canbaeck B."/>
            <person name="Cohen D."/>
            <person name="Courty P.E."/>
            <person name="Coutinho P.M."/>
            <person name="Delaruelle C."/>
            <person name="Detter J.C."/>
            <person name="Deveau A."/>
            <person name="DiFazio S."/>
            <person name="Duplessis S."/>
            <person name="Fraissinet-Tachet L."/>
            <person name="Lucic E."/>
            <person name="Frey-Klett P."/>
            <person name="Fourrey C."/>
            <person name="Feussner I."/>
            <person name="Gay G."/>
            <person name="Grimwood J."/>
            <person name="Hoegger P.J."/>
            <person name="Jain P."/>
            <person name="Kilaru S."/>
            <person name="Labbe J."/>
            <person name="Lin Y.C."/>
            <person name="Legue V."/>
            <person name="Le Tacon F."/>
            <person name="Marmeisse R."/>
            <person name="Melayah D."/>
            <person name="Montanini B."/>
            <person name="Muratet M."/>
            <person name="Nehls U."/>
            <person name="Niculita-Hirzel H."/>
            <person name="Oudot-Le Secq M.P."/>
            <person name="Peter M."/>
            <person name="Quesneville H."/>
            <person name="Rajashekar B."/>
            <person name="Reich M."/>
            <person name="Rouhier N."/>
            <person name="Schmutz J."/>
            <person name="Yin T."/>
            <person name="Chalot M."/>
            <person name="Henrissat B."/>
            <person name="Kuees U."/>
            <person name="Lucas S."/>
            <person name="Van de Peer Y."/>
            <person name="Podila G.K."/>
            <person name="Polle A."/>
            <person name="Pukkila P.J."/>
            <person name="Richardson P.M."/>
            <person name="Rouze P."/>
            <person name="Sanders I.R."/>
            <person name="Stajich J.E."/>
            <person name="Tunlid A."/>
            <person name="Tuskan G."/>
            <person name="Grigoriev I.V."/>
        </authorList>
    </citation>
    <scope>NUCLEOTIDE SEQUENCE [LARGE SCALE GENOMIC DNA]</scope>
    <source>
        <strain evidence="2">S238N-H82 / ATCC MYA-4686</strain>
    </source>
</reference>
<dbReference type="EMBL" id="DS547151">
    <property type="protein sequence ID" value="EDR00294.1"/>
    <property type="molecule type" value="Genomic_DNA"/>
</dbReference>
<proteinExistence type="predicted"/>
<evidence type="ECO:0000313" key="2">
    <source>
        <dbReference type="Proteomes" id="UP000001194"/>
    </source>
</evidence>
<dbReference type="KEGG" id="lbc:LACBIDRAFT_314527"/>
<organism evidence="2">
    <name type="scientific">Laccaria bicolor (strain S238N-H82 / ATCC MYA-4686)</name>
    <name type="common">Bicoloured deceiver</name>
    <name type="synonym">Laccaria laccata var. bicolor</name>
    <dbReference type="NCBI Taxonomy" id="486041"/>
    <lineage>
        <taxon>Eukaryota</taxon>
        <taxon>Fungi</taxon>
        <taxon>Dikarya</taxon>
        <taxon>Basidiomycota</taxon>
        <taxon>Agaricomycotina</taxon>
        <taxon>Agaricomycetes</taxon>
        <taxon>Agaricomycetidae</taxon>
        <taxon>Agaricales</taxon>
        <taxon>Agaricineae</taxon>
        <taxon>Hydnangiaceae</taxon>
        <taxon>Laccaria</taxon>
    </lineage>
</organism>
<keyword evidence="2" id="KW-1185">Reference proteome</keyword>
<dbReference type="GeneID" id="6084691"/>